<dbReference type="AlphaFoldDB" id="A0A7X0SJL0"/>
<comment type="similarity">
    <text evidence="1">Belongs to the WXG100 family.</text>
</comment>
<evidence type="ECO:0000256" key="1">
    <source>
        <dbReference type="RuleBase" id="RU362001"/>
    </source>
</evidence>
<dbReference type="NCBIfam" id="TIGR03930">
    <property type="entry name" value="WXG100_ESAT6"/>
    <property type="match status" value="1"/>
</dbReference>
<dbReference type="EMBL" id="JACKWY010000018">
    <property type="protein sequence ID" value="MBB6716651.1"/>
    <property type="molecule type" value="Genomic_DNA"/>
</dbReference>
<evidence type="ECO:0000313" key="2">
    <source>
        <dbReference type="EMBL" id="MBB6716651.1"/>
    </source>
</evidence>
<dbReference type="Proteomes" id="UP000585258">
    <property type="component" value="Unassembled WGS sequence"/>
</dbReference>
<accession>A0A7X0SJL0</accession>
<protein>
    <recommendedName>
        <fullName evidence="1">ESAT-6-like protein</fullName>
    </recommendedName>
</protein>
<sequence length="97" mass="11015">MASKITITPEKLEASARKFKRDSDNTKSMLSSLDKEVREMSTLWAGTASKAFADQYNDLKPSMNKFVELLSDINKQLTSVQKTMVDVDRQIASKLRR</sequence>
<reference evidence="2 3" key="1">
    <citation type="submission" date="2020-08" db="EMBL/GenBank/DDBJ databases">
        <title>Clostridia isolated from Swiss meat.</title>
        <authorList>
            <person name="Wambui J."/>
            <person name="Stevens M.J.A."/>
            <person name="Stephan R."/>
        </authorList>
    </citation>
    <scope>NUCLEOTIDE SEQUENCE [LARGE SCALE GENOMIC DNA]</scope>
    <source>
        <strain evidence="2 3">CM001</strain>
    </source>
</reference>
<evidence type="ECO:0000313" key="3">
    <source>
        <dbReference type="Proteomes" id="UP000585258"/>
    </source>
</evidence>
<comment type="caution">
    <text evidence="2">The sequence shown here is derived from an EMBL/GenBank/DDBJ whole genome shotgun (WGS) entry which is preliminary data.</text>
</comment>
<name>A0A7X0SJL0_9CLOT</name>
<dbReference type="RefSeq" id="WP_185165643.1">
    <property type="nucleotide sequence ID" value="NZ_JACKWY010000018.1"/>
</dbReference>
<dbReference type="InterPro" id="IPR036689">
    <property type="entry name" value="ESAT-6-like_sf"/>
</dbReference>
<proteinExistence type="inferred from homology"/>
<organism evidence="2 3">
    <name type="scientific">Clostridium gasigenes</name>
    <dbReference type="NCBI Taxonomy" id="94869"/>
    <lineage>
        <taxon>Bacteria</taxon>
        <taxon>Bacillati</taxon>
        <taxon>Bacillota</taxon>
        <taxon>Clostridia</taxon>
        <taxon>Eubacteriales</taxon>
        <taxon>Clostridiaceae</taxon>
        <taxon>Clostridium</taxon>
    </lineage>
</organism>
<gene>
    <name evidence="2" type="ORF">H7E68_18360</name>
</gene>
<dbReference type="InterPro" id="IPR010310">
    <property type="entry name" value="T7SS_ESAT-6-like"/>
</dbReference>
<dbReference type="SUPFAM" id="SSF140453">
    <property type="entry name" value="EsxAB dimer-like"/>
    <property type="match status" value="1"/>
</dbReference>
<dbReference type="Pfam" id="PF06013">
    <property type="entry name" value="WXG100"/>
    <property type="match status" value="1"/>
</dbReference>
<dbReference type="Gene3D" id="1.10.287.1060">
    <property type="entry name" value="ESAT-6-like"/>
    <property type="match status" value="1"/>
</dbReference>